<evidence type="ECO:0000256" key="2">
    <source>
        <dbReference type="ARBA" id="ARBA00022705"/>
    </source>
</evidence>
<dbReference type="GO" id="GO:0003677">
    <property type="term" value="F:DNA binding"/>
    <property type="evidence" value="ECO:0007669"/>
    <property type="project" value="InterPro"/>
</dbReference>
<feature type="compositionally biased region" description="Basic residues" evidence="3">
    <location>
        <begin position="16"/>
        <end position="25"/>
    </location>
</feature>
<organism evidence="4 5">
    <name type="scientific">Lactococcus formosensis</name>
    <dbReference type="NCBI Taxonomy" id="1281486"/>
    <lineage>
        <taxon>Bacteria</taxon>
        <taxon>Bacillati</taxon>
        <taxon>Bacillota</taxon>
        <taxon>Bacilli</taxon>
        <taxon>Lactobacillales</taxon>
        <taxon>Streptococcaceae</taxon>
        <taxon>Lactococcus</taxon>
    </lineage>
</organism>
<feature type="compositionally biased region" description="Polar residues" evidence="3">
    <location>
        <begin position="1"/>
        <end position="12"/>
    </location>
</feature>
<accession>A0A9Q9D8B7</accession>
<sequence>MKKKNQSQNILQDKSKKGKDRNWRGRKLSNVKLSKGYQKLDYKENMVQNVRQCAEVLTFLKQENGDLKLNQAWFCKNKLCPICNWRRSMKYSWQATQIVDEAMKREPKGRFLFLTLTIKNVPGRELNQAMSDLTKSFDKLFRRAKVKKNLLGFLRATEVTVEEEREGYYHPHLHILMMMKSSYFQGGEYLSQKEWTEMWQQSAKLDYTPVVNIKAVKNKKTEVFDQSGIKKAILETAKYPVKPIDFDDENLQVIDDLYKGLFRKRQLAYGGLFKKIKKELGLDDVENGELLHVDEETGEISGGQQLVAVWNWERKNYFIK</sequence>
<protein>
    <submittedName>
        <fullName evidence="4">Protein rep</fullName>
    </submittedName>
</protein>
<dbReference type="InterPro" id="IPR000989">
    <property type="entry name" value="Rep"/>
</dbReference>
<evidence type="ECO:0000313" key="5">
    <source>
        <dbReference type="Proteomes" id="UP001056730"/>
    </source>
</evidence>
<reference evidence="4" key="1">
    <citation type="journal article" date="2022" name="Front. Microbiol.">
        <title>Feed Insects as a Reservoir of Granadaene-Producing Lactococci.</title>
        <authorList>
            <person name="Neuzil-Bunesova V."/>
            <person name="Ramirez Garcia A."/>
            <person name="Modrackova N."/>
            <person name="Makovska M."/>
            <person name="Sabolova M."/>
            <person name="Sproer C."/>
            <person name="Bunk B."/>
            <person name="Blom J."/>
            <person name="Schwab C."/>
        </authorList>
    </citation>
    <scope>NUCLEOTIDE SEQUENCE</scope>
    <source>
        <strain evidence="4">I4/6O</strain>
    </source>
</reference>
<keyword evidence="4" id="KW-0614">Plasmid</keyword>
<keyword evidence="2" id="KW-0235">DNA replication</keyword>
<evidence type="ECO:0000256" key="3">
    <source>
        <dbReference type="SAM" id="MobiDB-lite"/>
    </source>
</evidence>
<evidence type="ECO:0000313" key="4">
    <source>
        <dbReference type="EMBL" id="USJ21626.1"/>
    </source>
</evidence>
<gene>
    <name evidence="4" type="ORF">LMK00_12030</name>
</gene>
<dbReference type="Proteomes" id="UP001056730">
    <property type="component" value="Plasmid p5"/>
</dbReference>
<name>A0A9Q9D8B7_9LACT</name>
<dbReference type="RefSeq" id="WP_252175991.1">
    <property type="nucleotide sequence ID" value="NZ_CP086399.1"/>
</dbReference>
<comment type="similarity">
    <text evidence="1">Belongs to the Gram-positive plasmids replication protein type 1 family.</text>
</comment>
<feature type="region of interest" description="Disordered" evidence="3">
    <location>
        <begin position="1"/>
        <end position="25"/>
    </location>
</feature>
<dbReference type="AlphaFoldDB" id="A0A9Q9D8B7"/>
<proteinExistence type="inferred from homology"/>
<dbReference type="EMBL" id="CP086399">
    <property type="protein sequence ID" value="USJ21626.1"/>
    <property type="molecule type" value="Genomic_DNA"/>
</dbReference>
<dbReference type="GO" id="GO:0006260">
    <property type="term" value="P:DNA replication"/>
    <property type="evidence" value="ECO:0007669"/>
    <property type="project" value="UniProtKB-KW"/>
</dbReference>
<dbReference type="Pfam" id="PF01446">
    <property type="entry name" value="Rep_1"/>
    <property type="match status" value="1"/>
</dbReference>
<evidence type="ECO:0000256" key="1">
    <source>
        <dbReference type="ARBA" id="ARBA00008909"/>
    </source>
</evidence>
<dbReference type="KEGG" id="lfo:LMK00_12030"/>
<geneLocation type="plasmid" evidence="4 5">
    <name>p5</name>
</geneLocation>